<comment type="caution">
    <text evidence="1">The sequence shown here is derived from an EMBL/GenBank/DDBJ whole genome shotgun (WGS) entry which is preliminary data.</text>
</comment>
<sequence length="37" mass="4356">MLGAVTKKKILFEVRQFLELIPFGGKRSFMPHQFTIF</sequence>
<evidence type="ECO:0000313" key="2">
    <source>
        <dbReference type="Proteomes" id="UP000037122"/>
    </source>
</evidence>
<gene>
    <name evidence="1" type="ORF">QG37_02216</name>
</gene>
<dbReference type="VEuPathDB" id="FungiDB:QG37_02216"/>
<protein>
    <submittedName>
        <fullName evidence="1">Uncharacterized protein</fullName>
    </submittedName>
</protein>
<evidence type="ECO:0000313" key="1">
    <source>
        <dbReference type="EMBL" id="KNE00686.1"/>
    </source>
</evidence>
<organism evidence="1 2">
    <name type="scientific">Candidozyma auris</name>
    <name type="common">Yeast</name>
    <name type="synonym">Candida auris</name>
    <dbReference type="NCBI Taxonomy" id="498019"/>
    <lineage>
        <taxon>Eukaryota</taxon>
        <taxon>Fungi</taxon>
        <taxon>Dikarya</taxon>
        <taxon>Ascomycota</taxon>
        <taxon>Saccharomycotina</taxon>
        <taxon>Pichiomycetes</taxon>
        <taxon>Metschnikowiaceae</taxon>
        <taxon>Candidozyma</taxon>
    </lineage>
</organism>
<dbReference type="AlphaFoldDB" id="A0A0L0P3S6"/>
<name>A0A0L0P3S6_CANAR</name>
<dbReference type="EMBL" id="LGST01000017">
    <property type="protein sequence ID" value="KNE00686.1"/>
    <property type="molecule type" value="Genomic_DNA"/>
</dbReference>
<dbReference type="Proteomes" id="UP000037122">
    <property type="component" value="Unassembled WGS sequence"/>
</dbReference>
<proteinExistence type="predicted"/>
<accession>A0A0L0P3S6</accession>
<reference evidence="2" key="1">
    <citation type="journal article" date="2015" name="BMC Genomics">
        <title>Draft genome of a commonly misdiagnosed multidrug resistant pathogen Candida auris.</title>
        <authorList>
            <person name="Chatterjee S."/>
            <person name="Alampalli S.V."/>
            <person name="Nageshan R.K."/>
            <person name="Chettiar S.T."/>
            <person name="Joshi S."/>
            <person name="Tatu U.S."/>
        </authorList>
    </citation>
    <scope>NUCLEOTIDE SEQUENCE [LARGE SCALE GENOMIC DNA]</scope>
    <source>
        <strain evidence="2">6684</strain>
    </source>
</reference>